<dbReference type="Proteomes" id="UP000265520">
    <property type="component" value="Unassembled WGS sequence"/>
</dbReference>
<comment type="caution">
    <text evidence="1">The sequence shown here is derived from an EMBL/GenBank/DDBJ whole genome shotgun (WGS) entry which is preliminary data.</text>
</comment>
<dbReference type="AlphaFoldDB" id="A0A392VTC3"/>
<protein>
    <submittedName>
        <fullName evidence="1">Uncharacterized protein</fullName>
    </submittedName>
</protein>
<evidence type="ECO:0000313" key="2">
    <source>
        <dbReference type="Proteomes" id="UP000265520"/>
    </source>
</evidence>
<keyword evidence="2" id="KW-1185">Reference proteome</keyword>
<proteinExistence type="predicted"/>
<name>A0A392VTC3_9FABA</name>
<organism evidence="1 2">
    <name type="scientific">Trifolium medium</name>
    <dbReference type="NCBI Taxonomy" id="97028"/>
    <lineage>
        <taxon>Eukaryota</taxon>
        <taxon>Viridiplantae</taxon>
        <taxon>Streptophyta</taxon>
        <taxon>Embryophyta</taxon>
        <taxon>Tracheophyta</taxon>
        <taxon>Spermatophyta</taxon>
        <taxon>Magnoliopsida</taxon>
        <taxon>eudicotyledons</taxon>
        <taxon>Gunneridae</taxon>
        <taxon>Pentapetalae</taxon>
        <taxon>rosids</taxon>
        <taxon>fabids</taxon>
        <taxon>Fabales</taxon>
        <taxon>Fabaceae</taxon>
        <taxon>Papilionoideae</taxon>
        <taxon>50 kb inversion clade</taxon>
        <taxon>NPAAA clade</taxon>
        <taxon>Hologalegina</taxon>
        <taxon>IRL clade</taxon>
        <taxon>Trifolieae</taxon>
        <taxon>Trifolium</taxon>
    </lineage>
</organism>
<sequence>GRLITLVLHDADKVFDTLFRAASNPA</sequence>
<evidence type="ECO:0000313" key="1">
    <source>
        <dbReference type="EMBL" id="MCI89955.1"/>
    </source>
</evidence>
<feature type="non-terminal residue" evidence="1">
    <location>
        <position position="1"/>
    </location>
</feature>
<accession>A0A392VTC3</accession>
<reference evidence="1 2" key="1">
    <citation type="journal article" date="2018" name="Front. Plant Sci.">
        <title>Red Clover (Trifolium pratense) and Zigzag Clover (T. medium) - A Picture of Genomic Similarities and Differences.</title>
        <authorList>
            <person name="Dluhosova J."/>
            <person name="Istvanek J."/>
            <person name="Nedelnik J."/>
            <person name="Repkova J."/>
        </authorList>
    </citation>
    <scope>NUCLEOTIDE SEQUENCE [LARGE SCALE GENOMIC DNA]</scope>
    <source>
        <strain evidence="2">cv. 10/8</strain>
        <tissue evidence="1">Leaf</tissue>
    </source>
</reference>
<dbReference type="EMBL" id="LXQA011231264">
    <property type="protein sequence ID" value="MCI89955.1"/>
    <property type="molecule type" value="Genomic_DNA"/>
</dbReference>